<reference evidence="1" key="1">
    <citation type="submission" date="2021-06" db="EMBL/GenBank/DDBJ databases">
        <authorList>
            <person name="Kallberg Y."/>
            <person name="Tangrot J."/>
            <person name="Rosling A."/>
        </authorList>
    </citation>
    <scope>NUCLEOTIDE SEQUENCE</scope>
    <source>
        <strain evidence="1">IL203A</strain>
    </source>
</reference>
<proteinExistence type="predicted"/>
<dbReference type="EMBL" id="CAJVPU010002482">
    <property type="protein sequence ID" value="CAG8501908.1"/>
    <property type="molecule type" value="Genomic_DNA"/>
</dbReference>
<evidence type="ECO:0000313" key="1">
    <source>
        <dbReference type="EMBL" id="CAG8501908.1"/>
    </source>
</evidence>
<dbReference type="Proteomes" id="UP000789702">
    <property type="component" value="Unassembled WGS sequence"/>
</dbReference>
<sequence>NHGPEVVALNIAEKYVEAFEQFVKQGNSIIVPAFYDAGSMIAKSHNAM</sequence>
<accession>A0ACA9L2B5</accession>
<protein>
    <submittedName>
        <fullName evidence="1">5565_t:CDS:1</fullName>
    </submittedName>
</protein>
<gene>
    <name evidence="1" type="ORF">DHETER_LOCUS3047</name>
</gene>
<comment type="caution">
    <text evidence="1">The sequence shown here is derived from an EMBL/GenBank/DDBJ whole genome shotgun (WGS) entry which is preliminary data.</text>
</comment>
<organism evidence="1 2">
    <name type="scientific">Dentiscutata heterogama</name>
    <dbReference type="NCBI Taxonomy" id="1316150"/>
    <lineage>
        <taxon>Eukaryota</taxon>
        <taxon>Fungi</taxon>
        <taxon>Fungi incertae sedis</taxon>
        <taxon>Mucoromycota</taxon>
        <taxon>Glomeromycotina</taxon>
        <taxon>Glomeromycetes</taxon>
        <taxon>Diversisporales</taxon>
        <taxon>Gigasporaceae</taxon>
        <taxon>Dentiscutata</taxon>
    </lineage>
</organism>
<evidence type="ECO:0000313" key="2">
    <source>
        <dbReference type="Proteomes" id="UP000789702"/>
    </source>
</evidence>
<keyword evidence="2" id="KW-1185">Reference proteome</keyword>
<name>A0ACA9L2B5_9GLOM</name>
<feature type="non-terminal residue" evidence="1">
    <location>
        <position position="1"/>
    </location>
</feature>